<comment type="caution">
    <text evidence="4">The sequence shown here is derived from an EMBL/GenBank/DDBJ whole genome shotgun (WGS) entry which is preliminary data.</text>
</comment>
<name>A0A139H0I0_9PEZI</name>
<protein>
    <recommendedName>
        <fullName evidence="6">Actin-like ATPase domain-containing protein</fullName>
    </recommendedName>
</protein>
<reference evidence="4 5" key="1">
    <citation type="submission" date="2015-07" db="EMBL/GenBank/DDBJ databases">
        <title>Comparative genomics of the Sigatoka disease complex on banana suggests a link between parallel evolutionary changes in Pseudocercospora fijiensis and Pseudocercospora eumusae and increased virulence on the banana host.</title>
        <authorList>
            <person name="Chang T.-C."/>
            <person name="Salvucci A."/>
            <person name="Crous P.W."/>
            <person name="Stergiopoulos I."/>
        </authorList>
    </citation>
    <scope>NUCLEOTIDE SEQUENCE [LARGE SCALE GENOMIC DNA]</scope>
    <source>
        <strain evidence="4 5">CBS 114824</strain>
    </source>
</reference>
<dbReference type="SUPFAM" id="SSF53067">
    <property type="entry name" value="Actin-like ATPase domain"/>
    <property type="match status" value="2"/>
</dbReference>
<keyword evidence="2" id="KW-0067">ATP-binding</keyword>
<evidence type="ECO:0000313" key="4">
    <source>
        <dbReference type="EMBL" id="KXS95922.1"/>
    </source>
</evidence>
<evidence type="ECO:0000313" key="5">
    <source>
        <dbReference type="Proteomes" id="UP000070133"/>
    </source>
</evidence>
<dbReference type="Gene3D" id="3.30.420.40">
    <property type="match status" value="2"/>
</dbReference>
<dbReference type="InterPro" id="IPR013126">
    <property type="entry name" value="Hsp_70_fam"/>
</dbReference>
<dbReference type="GO" id="GO:0140662">
    <property type="term" value="F:ATP-dependent protein folding chaperone"/>
    <property type="evidence" value="ECO:0007669"/>
    <property type="project" value="InterPro"/>
</dbReference>
<sequence length="642" mass="71200">MAFNGKPAASGLNAIMQGLQVNDPPSSTHVHRLIVGVDFGTTFTGVSWVSTDGAHVKVLDDVHCVRDWPGPGRDGDYSWKTPSRIAYGVDNGRASNACGFEVLPRMKSYAWMKLLLDPEQATRFDDASLYESEGAGVLSRPFNKSTVELCADFLAEIAGFAYKSLAKRLSPEVLKATPIDFWFTVPAVWSDRAKFDTLRAAQKAARLAKIQCHQDSQVFLIREPEAAAIATLSALTQGGSEQHVKVGDSILVCDCGGGTVDLTSYEITGISPNLAFKELVVGTGGKCGSTYIDREFIRWMENKFGNAYKDLSWEKRGPASRLMKDFEAIKRDFGKSDDHLRIYEAQVYMRDAPDSDYYDEDDGIVTLHPSDIKQMFDPVINKIKDLLQSQLDAERKQSGKVTIKTVLLVGGFGDSTYLNNVIRDWCKQRGLRLLCPEHPQSAIVRGAALSGLLNIQPTSRRSRRHYGFSCHEPFDPLRHRLEDRFIWFWNNKPHASGNMFWELAKGDNVDDKTEITTEMSSTVWDDEPTKTSEMEIYCSDADEPPMFERDLAVKKLAVMRQDFSKLDLSGFPSKTVNGRTVRHITAKYIIRFGHRRGVLSFVSTVNGSEVGSTTVTFDGHTGDDDEGGLGGGGHGSPQCATQ</sequence>
<accession>A0A139H0I0</accession>
<evidence type="ECO:0008006" key="6">
    <source>
        <dbReference type="Google" id="ProtNLM"/>
    </source>
</evidence>
<dbReference type="Proteomes" id="UP000070133">
    <property type="component" value="Unassembled WGS sequence"/>
</dbReference>
<dbReference type="PANTHER" id="PTHR14187:SF81">
    <property type="entry name" value="HSP70 FAMILY PROTEIN (AFU_ORTHOLOGUE AFUA_4G14040)"/>
    <property type="match status" value="1"/>
</dbReference>
<gene>
    <name evidence="4" type="ORF">AC578_5199</name>
</gene>
<feature type="region of interest" description="Disordered" evidence="3">
    <location>
        <begin position="612"/>
        <end position="642"/>
    </location>
</feature>
<dbReference type="InterPro" id="IPR043129">
    <property type="entry name" value="ATPase_NBD"/>
</dbReference>
<proteinExistence type="predicted"/>
<dbReference type="Gene3D" id="3.90.640.10">
    <property type="entry name" value="Actin, Chain A, domain 4"/>
    <property type="match status" value="1"/>
</dbReference>
<keyword evidence="5" id="KW-1185">Reference proteome</keyword>
<keyword evidence="1" id="KW-0547">Nucleotide-binding</keyword>
<dbReference type="CDD" id="cd10170">
    <property type="entry name" value="ASKHA_NBD_HSP70"/>
    <property type="match status" value="1"/>
</dbReference>
<dbReference type="STRING" id="321146.A0A139H0I0"/>
<evidence type="ECO:0000256" key="2">
    <source>
        <dbReference type="ARBA" id="ARBA00022840"/>
    </source>
</evidence>
<dbReference type="OrthoDB" id="2963168at2759"/>
<dbReference type="AlphaFoldDB" id="A0A139H0I0"/>
<dbReference type="PANTHER" id="PTHR14187">
    <property type="entry name" value="ALPHA KINASE/ELONGATION FACTOR 2 KINASE"/>
    <property type="match status" value="1"/>
</dbReference>
<evidence type="ECO:0000256" key="1">
    <source>
        <dbReference type="ARBA" id="ARBA00022741"/>
    </source>
</evidence>
<dbReference type="Pfam" id="PF00012">
    <property type="entry name" value="HSP70"/>
    <property type="match status" value="1"/>
</dbReference>
<organism evidence="4 5">
    <name type="scientific">Pseudocercospora eumusae</name>
    <dbReference type="NCBI Taxonomy" id="321146"/>
    <lineage>
        <taxon>Eukaryota</taxon>
        <taxon>Fungi</taxon>
        <taxon>Dikarya</taxon>
        <taxon>Ascomycota</taxon>
        <taxon>Pezizomycotina</taxon>
        <taxon>Dothideomycetes</taxon>
        <taxon>Dothideomycetidae</taxon>
        <taxon>Mycosphaerellales</taxon>
        <taxon>Mycosphaerellaceae</taxon>
        <taxon>Pseudocercospora</taxon>
    </lineage>
</organism>
<dbReference type="EMBL" id="LFZN01000193">
    <property type="protein sequence ID" value="KXS95922.1"/>
    <property type="molecule type" value="Genomic_DNA"/>
</dbReference>
<dbReference type="GO" id="GO:0005524">
    <property type="term" value="F:ATP binding"/>
    <property type="evidence" value="ECO:0007669"/>
    <property type="project" value="UniProtKB-KW"/>
</dbReference>
<evidence type="ECO:0000256" key="3">
    <source>
        <dbReference type="SAM" id="MobiDB-lite"/>
    </source>
</evidence>